<feature type="signal peptide" evidence="2">
    <location>
        <begin position="1"/>
        <end position="27"/>
    </location>
</feature>
<feature type="region of interest" description="Disordered" evidence="1">
    <location>
        <begin position="98"/>
        <end position="122"/>
    </location>
</feature>
<dbReference type="Proteomes" id="UP000243207">
    <property type="component" value="Chromosome I"/>
</dbReference>
<dbReference type="AlphaFoldDB" id="A0A1H1LGR5"/>
<feature type="chain" id="PRO_5009253415" evidence="2">
    <location>
        <begin position="28"/>
        <end position="122"/>
    </location>
</feature>
<proteinExistence type="predicted"/>
<evidence type="ECO:0000313" key="3">
    <source>
        <dbReference type="EMBL" id="SDR73512.1"/>
    </source>
</evidence>
<dbReference type="RefSeq" id="WP_093391334.1">
    <property type="nucleotide sequence ID" value="NZ_LT629736.1"/>
</dbReference>
<gene>
    <name evidence="3" type="ORF">SAMN05216421_0170</name>
</gene>
<protein>
    <submittedName>
        <fullName evidence="3">Uncharacterized protein</fullName>
    </submittedName>
</protein>
<organism evidence="3 4">
    <name type="scientific">Halopseudomonas xinjiangensis</name>
    <dbReference type="NCBI Taxonomy" id="487184"/>
    <lineage>
        <taxon>Bacteria</taxon>
        <taxon>Pseudomonadati</taxon>
        <taxon>Pseudomonadota</taxon>
        <taxon>Gammaproteobacteria</taxon>
        <taxon>Pseudomonadales</taxon>
        <taxon>Pseudomonadaceae</taxon>
        <taxon>Halopseudomonas</taxon>
    </lineage>
</organism>
<evidence type="ECO:0000313" key="4">
    <source>
        <dbReference type="Proteomes" id="UP000243207"/>
    </source>
</evidence>
<sequence length="122" mass="12692">MLKLTTLKHCGWGLVALAVVGAFSGGADVETSDALSDSPAGSLSGVGAVVRDVQAREEASGCRDPHRTREPNNSVTTQVISMACATEDRDLLALDRPGLTLQPLVEPGPGPRTEQPPQSIAF</sequence>
<evidence type="ECO:0000256" key="2">
    <source>
        <dbReference type="SAM" id="SignalP"/>
    </source>
</evidence>
<reference evidence="4" key="1">
    <citation type="submission" date="2016-10" db="EMBL/GenBank/DDBJ databases">
        <authorList>
            <person name="Varghese N."/>
            <person name="Submissions S."/>
        </authorList>
    </citation>
    <scope>NUCLEOTIDE SEQUENCE [LARGE SCALE GENOMIC DNA]</scope>
    <source>
        <strain evidence="4">NRRL B-51270</strain>
    </source>
</reference>
<keyword evidence="4" id="KW-1185">Reference proteome</keyword>
<name>A0A1H1LGR5_9GAMM</name>
<dbReference type="EMBL" id="LT629736">
    <property type="protein sequence ID" value="SDR73512.1"/>
    <property type="molecule type" value="Genomic_DNA"/>
</dbReference>
<keyword evidence="2" id="KW-0732">Signal</keyword>
<accession>A0A1H1LGR5</accession>
<evidence type="ECO:0000256" key="1">
    <source>
        <dbReference type="SAM" id="MobiDB-lite"/>
    </source>
</evidence>